<evidence type="ECO:0000256" key="11">
    <source>
        <dbReference type="ARBA" id="ARBA00023269"/>
    </source>
</evidence>
<dbReference type="InterPro" id="IPR036388">
    <property type="entry name" value="WH-like_DNA-bd_sf"/>
</dbReference>
<comment type="function">
    <text evidence="1">Core component of nucleosome. Nucleosomes wrap and compact DNA into chromatin, limiting DNA accessibility to the cellular machineries which require DNA as a template. Histones thereby play a central role in transcription regulation, DNA repair, DNA replication and chromosomal stability. DNA accessibility is regulated via a complex set of post-translational modifications of histones, also called histone code, and nucleosome remodeling.</text>
</comment>
<dbReference type="AlphaFoldDB" id="A0A6P5AIF5"/>
<sequence length="297" mass="32464">MLGQRFQRRELKLITMSAPAPVAPKKKVARKPKKPAAHPPVAKMVAAAIAALKDRKGSSLQAIKKYIAANYKFDVVKQGHVIRRVVRNMLAKGLLTQAKGKGAAGSFRLGAAAKKAPKKRKAKKPKAKKAKKAKKARKPKAKKAKKPKAKKAKKAKKPAAKKARKPAKKTKRVAKNIMPPKTPGKAAKKAGKARRAGGAKRRRRRRESFGIYIYKVLKQVHPDTGVSSKAMGIMNSFVNDIFERIAGEASRLAHYNKRSTISSREIQTAVRLLLPGELAKHAVSEGTKAVTKYTSSK</sequence>
<feature type="compositionally biased region" description="Basic residues" evidence="13">
    <location>
        <begin position="186"/>
        <end position="204"/>
    </location>
</feature>
<dbReference type="GeneID" id="109484175"/>
<keyword evidence="8" id="KW-0832">Ubl conjugation</keyword>
<dbReference type="InterPro" id="IPR055333">
    <property type="entry name" value="HISTONE_H2B_site"/>
</dbReference>
<dbReference type="GO" id="GO:0006334">
    <property type="term" value="P:nucleosome assembly"/>
    <property type="evidence" value="ECO:0007669"/>
    <property type="project" value="InterPro"/>
</dbReference>
<protein>
    <recommendedName>
        <fullName evidence="12">Histone H2B</fullName>
    </recommendedName>
</protein>
<accession>A0A6P5AIF5</accession>
<dbReference type="InterPro" id="IPR009072">
    <property type="entry name" value="Histone-fold"/>
</dbReference>
<comment type="similarity">
    <text evidence="4 12">Belongs to the histone H2B family.</text>
</comment>
<keyword evidence="6 12" id="KW-0158">Chromosome</keyword>
<dbReference type="GO" id="GO:0003677">
    <property type="term" value="F:DNA binding"/>
    <property type="evidence" value="ECO:0007669"/>
    <property type="project" value="UniProtKB-KW"/>
</dbReference>
<evidence type="ECO:0000256" key="13">
    <source>
        <dbReference type="SAM" id="MobiDB-lite"/>
    </source>
</evidence>
<gene>
    <name evidence="16" type="primary">LOC109484175</name>
</gene>
<dbReference type="InterPro" id="IPR036390">
    <property type="entry name" value="WH_DNA-bd_sf"/>
</dbReference>
<dbReference type="GO" id="GO:0046982">
    <property type="term" value="F:protein heterodimerization activity"/>
    <property type="evidence" value="ECO:0007669"/>
    <property type="project" value="InterPro"/>
</dbReference>
<keyword evidence="10 12" id="KW-0539">Nucleus</keyword>
<evidence type="ECO:0000256" key="7">
    <source>
        <dbReference type="ARBA" id="ARBA00022499"/>
    </source>
</evidence>
<name>A0A6P5AIF5_BRABE</name>
<dbReference type="InterPro" id="IPR005818">
    <property type="entry name" value="Histone_H1/H5_H15"/>
</dbReference>
<dbReference type="InterPro" id="IPR007125">
    <property type="entry name" value="H2A/H2B/H3"/>
</dbReference>
<dbReference type="FunFam" id="1.10.20.10:FF:000016">
    <property type="entry name" value="Histone H2B"/>
    <property type="match status" value="1"/>
</dbReference>
<evidence type="ECO:0000256" key="6">
    <source>
        <dbReference type="ARBA" id="ARBA00022454"/>
    </source>
</evidence>
<evidence type="ECO:0000256" key="5">
    <source>
        <dbReference type="ARBA" id="ARBA00011538"/>
    </source>
</evidence>
<evidence type="ECO:0000256" key="10">
    <source>
        <dbReference type="ARBA" id="ARBA00023242"/>
    </source>
</evidence>
<evidence type="ECO:0000256" key="2">
    <source>
        <dbReference type="ARBA" id="ARBA00004123"/>
    </source>
</evidence>
<evidence type="ECO:0000259" key="14">
    <source>
        <dbReference type="PROSITE" id="PS51504"/>
    </source>
</evidence>
<evidence type="ECO:0000313" key="15">
    <source>
        <dbReference type="Proteomes" id="UP000515135"/>
    </source>
</evidence>
<dbReference type="PROSITE" id="PS00357">
    <property type="entry name" value="HISTONE_H2B"/>
    <property type="match status" value="1"/>
</dbReference>
<dbReference type="Pfam" id="PF00125">
    <property type="entry name" value="Histone"/>
    <property type="match status" value="1"/>
</dbReference>
<keyword evidence="7" id="KW-1017">Isopeptide bond</keyword>
<dbReference type="Pfam" id="PF00538">
    <property type="entry name" value="Linker_histone"/>
    <property type="match status" value="1"/>
</dbReference>
<dbReference type="Gene3D" id="1.10.20.10">
    <property type="entry name" value="Histone, subunit A"/>
    <property type="match status" value="1"/>
</dbReference>
<comment type="subunit">
    <text evidence="5 12">The nucleosome is a histone octamer containing two molecules each of H2A, H2B, H3 and H4 assembled in one H3-H4 heterotetramer and two H2A-H2B heterodimers. The octamer wraps approximately 147 bp of DNA.</text>
</comment>
<dbReference type="RefSeq" id="XP_019642962.1">
    <property type="nucleotide sequence ID" value="XM_019787403.1"/>
</dbReference>
<dbReference type="FunFam" id="1.10.10.10:FF:000140">
    <property type="entry name" value="Histone H1.0"/>
    <property type="match status" value="1"/>
</dbReference>
<evidence type="ECO:0000256" key="4">
    <source>
        <dbReference type="ARBA" id="ARBA00006846"/>
    </source>
</evidence>
<dbReference type="GO" id="GO:0005634">
    <property type="term" value="C:nucleus"/>
    <property type="evidence" value="ECO:0007669"/>
    <property type="project" value="UniProtKB-SubCell"/>
</dbReference>
<dbReference type="PROSITE" id="PS51504">
    <property type="entry name" value="H15"/>
    <property type="match status" value="1"/>
</dbReference>
<dbReference type="GO" id="GO:0000786">
    <property type="term" value="C:nucleosome"/>
    <property type="evidence" value="ECO:0007669"/>
    <property type="project" value="UniProtKB-KW"/>
</dbReference>
<dbReference type="PRINTS" id="PR00621">
    <property type="entry name" value="HISTONEH2B"/>
</dbReference>
<dbReference type="InterPro" id="IPR000558">
    <property type="entry name" value="Histone_H2B"/>
</dbReference>
<dbReference type="PANTHER" id="PTHR23428">
    <property type="entry name" value="HISTONE H2B"/>
    <property type="match status" value="1"/>
</dbReference>
<dbReference type="SMART" id="SM00526">
    <property type="entry name" value="H15"/>
    <property type="match status" value="1"/>
</dbReference>
<feature type="compositionally biased region" description="Basic residues" evidence="13">
    <location>
        <begin position="115"/>
        <end position="174"/>
    </location>
</feature>
<dbReference type="SMART" id="SM00427">
    <property type="entry name" value="H2B"/>
    <property type="match status" value="1"/>
</dbReference>
<dbReference type="CDD" id="cd22910">
    <property type="entry name" value="HFD_H2B"/>
    <property type="match status" value="1"/>
</dbReference>
<reference evidence="16" key="1">
    <citation type="submission" date="2025-08" db="UniProtKB">
        <authorList>
            <consortium name="RefSeq"/>
        </authorList>
    </citation>
    <scope>IDENTIFICATION</scope>
    <source>
        <tissue evidence="16">Gonad</tissue>
    </source>
</reference>
<organism evidence="15 16">
    <name type="scientific">Branchiostoma belcheri</name>
    <name type="common">Amphioxus</name>
    <dbReference type="NCBI Taxonomy" id="7741"/>
    <lineage>
        <taxon>Eukaryota</taxon>
        <taxon>Metazoa</taxon>
        <taxon>Chordata</taxon>
        <taxon>Cephalochordata</taxon>
        <taxon>Leptocardii</taxon>
        <taxon>Amphioxiformes</taxon>
        <taxon>Branchiostomatidae</taxon>
        <taxon>Branchiostoma</taxon>
    </lineage>
</organism>
<evidence type="ECO:0000313" key="16">
    <source>
        <dbReference type="RefSeq" id="XP_019642962.1"/>
    </source>
</evidence>
<dbReference type="Gene3D" id="1.10.10.10">
    <property type="entry name" value="Winged helix-like DNA-binding domain superfamily/Winged helix DNA-binding domain"/>
    <property type="match status" value="1"/>
</dbReference>
<dbReference type="KEGG" id="bbel:109484175"/>
<feature type="domain" description="H15" evidence="14">
    <location>
        <begin position="37"/>
        <end position="111"/>
    </location>
</feature>
<dbReference type="GO" id="GO:0030527">
    <property type="term" value="F:structural constituent of chromatin"/>
    <property type="evidence" value="ECO:0007669"/>
    <property type="project" value="InterPro"/>
</dbReference>
<evidence type="ECO:0000256" key="3">
    <source>
        <dbReference type="ARBA" id="ARBA00004286"/>
    </source>
</evidence>
<comment type="subcellular location">
    <subcellularLocation>
        <location evidence="3">Chromosome</location>
    </subcellularLocation>
    <subcellularLocation>
        <location evidence="2 12">Nucleus</location>
    </subcellularLocation>
</comment>
<dbReference type="CDD" id="cd00073">
    <property type="entry name" value="H15"/>
    <property type="match status" value="1"/>
</dbReference>
<dbReference type="SUPFAM" id="SSF47113">
    <property type="entry name" value="Histone-fold"/>
    <property type="match status" value="1"/>
</dbReference>
<keyword evidence="9 12" id="KW-0238">DNA-binding</keyword>
<feature type="region of interest" description="Disordered" evidence="13">
    <location>
        <begin position="106"/>
        <end position="204"/>
    </location>
</feature>
<evidence type="ECO:0000256" key="8">
    <source>
        <dbReference type="ARBA" id="ARBA00022843"/>
    </source>
</evidence>
<evidence type="ECO:0000256" key="12">
    <source>
        <dbReference type="RuleBase" id="RU000451"/>
    </source>
</evidence>
<dbReference type="OrthoDB" id="10070184at2759"/>
<proteinExistence type="inferred from homology"/>
<evidence type="ECO:0000256" key="9">
    <source>
        <dbReference type="ARBA" id="ARBA00023125"/>
    </source>
</evidence>
<keyword evidence="11 12" id="KW-0544">Nucleosome core</keyword>
<dbReference type="Proteomes" id="UP000515135">
    <property type="component" value="Unplaced"/>
</dbReference>
<evidence type="ECO:0000256" key="1">
    <source>
        <dbReference type="ARBA" id="ARBA00002001"/>
    </source>
</evidence>
<keyword evidence="15" id="KW-1185">Reference proteome</keyword>
<dbReference type="SUPFAM" id="SSF46785">
    <property type="entry name" value="Winged helix' DNA-binding domain"/>
    <property type="match status" value="1"/>
</dbReference>